<proteinExistence type="predicted"/>
<sequence>PGAEAAPFSSPPPRKRAPGRAAARRLAEGCGAARWRACSPRATIAPRGEEEEEEEEDEEEDEREVADPAAADRPQVPARREQPGPRTGPHPPSRPAPRGAPGASHARAAPQWRSAKRDARGGGGGGGGFVSTTALRCRCTRRCLSAGWSENPRCQATRREPVKCWIVCY</sequence>
<feature type="region of interest" description="Disordered" evidence="1">
    <location>
        <begin position="1"/>
        <end position="131"/>
    </location>
</feature>
<gene>
    <name evidence="2" type="ORF">PCOR1329_LOCUS77936</name>
</gene>
<organism evidence="2 3">
    <name type="scientific">Prorocentrum cordatum</name>
    <dbReference type="NCBI Taxonomy" id="2364126"/>
    <lineage>
        <taxon>Eukaryota</taxon>
        <taxon>Sar</taxon>
        <taxon>Alveolata</taxon>
        <taxon>Dinophyceae</taxon>
        <taxon>Prorocentrales</taxon>
        <taxon>Prorocentraceae</taxon>
        <taxon>Prorocentrum</taxon>
    </lineage>
</organism>
<comment type="caution">
    <text evidence="2">The sequence shown here is derived from an EMBL/GenBank/DDBJ whole genome shotgun (WGS) entry which is preliminary data.</text>
</comment>
<feature type="compositionally biased region" description="Pro residues" evidence="1">
    <location>
        <begin position="86"/>
        <end position="95"/>
    </location>
</feature>
<protein>
    <submittedName>
        <fullName evidence="2">Uncharacterized protein</fullName>
    </submittedName>
</protein>
<feature type="compositionally biased region" description="Acidic residues" evidence="1">
    <location>
        <begin position="49"/>
        <end position="64"/>
    </location>
</feature>
<name>A0ABN9XR91_9DINO</name>
<keyword evidence="3" id="KW-1185">Reference proteome</keyword>
<accession>A0ABN9XR91</accession>
<evidence type="ECO:0000313" key="3">
    <source>
        <dbReference type="Proteomes" id="UP001189429"/>
    </source>
</evidence>
<feature type="non-terminal residue" evidence="2">
    <location>
        <position position="1"/>
    </location>
</feature>
<evidence type="ECO:0000256" key="1">
    <source>
        <dbReference type="SAM" id="MobiDB-lite"/>
    </source>
</evidence>
<reference evidence="2" key="1">
    <citation type="submission" date="2023-10" db="EMBL/GenBank/DDBJ databases">
        <authorList>
            <person name="Chen Y."/>
            <person name="Shah S."/>
            <person name="Dougan E. K."/>
            <person name="Thang M."/>
            <person name="Chan C."/>
        </authorList>
    </citation>
    <scope>NUCLEOTIDE SEQUENCE [LARGE SCALE GENOMIC DNA]</scope>
</reference>
<feature type="compositionally biased region" description="Low complexity" evidence="1">
    <location>
        <begin position="96"/>
        <end position="110"/>
    </location>
</feature>
<dbReference type="EMBL" id="CAUYUJ010020828">
    <property type="protein sequence ID" value="CAK0900718.1"/>
    <property type="molecule type" value="Genomic_DNA"/>
</dbReference>
<evidence type="ECO:0000313" key="2">
    <source>
        <dbReference type="EMBL" id="CAK0900718.1"/>
    </source>
</evidence>
<feature type="non-terminal residue" evidence="2">
    <location>
        <position position="169"/>
    </location>
</feature>
<dbReference type="Proteomes" id="UP001189429">
    <property type="component" value="Unassembled WGS sequence"/>
</dbReference>